<comment type="caution">
    <text evidence="5">The sequence shown here is derived from an EMBL/GenBank/DDBJ whole genome shotgun (WGS) entry which is preliminary data.</text>
</comment>
<keyword evidence="4" id="KW-0067">ATP-binding</keyword>
<evidence type="ECO:0000256" key="1">
    <source>
        <dbReference type="ARBA" id="ARBA00022679"/>
    </source>
</evidence>
<keyword evidence="3" id="KW-0418">Kinase</keyword>
<keyword evidence="2" id="KW-0547">Nucleotide-binding</keyword>
<proteinExistence type="predicted"/>
<dbReference type="GO" id="GO:0005524">
    <property type="term" value="F:ATP binding"/>
    <property type="evidence" value="ECO:0007669"/>
    <property type="project" value="UniProtKB-KW"/>
</dbReference>
<evidence type="ECO:0000256" key="3">
    <source>
        <dbReference type="ARBA" id="ARBA00022777"/>
    </source>
</evidence>
<accession>A0A9K3HM52</accession>
<organism evidence="5 6">
    <name type="scientific">Helianthus annuus</name>
    <name type="common">Common sunflower</name>
    <dbReference type="NCBI Taxonomy" id="4232"/>
    <lineage>
        <taxon>Eukaryota</taxon>
        <taxon>Viridiplantae</taxon>
        <taxon>Streptophyta</taxon>
        <taxon>Embryophyta</taxon>
        <taxon>Tracheophyta</taxon>
        <taxon>Spermatophyta</taxon>
        <taxon>Magnoliopsida</taxon>
        <taxon>eudicotyledons</taxon>
        <taxon>Gunneridae</taxon>
        <taxon>Pentapetalae</taxon>
        <taxon>asterids</taxon>
        <taxon>campanulids</taxon>
        <taxon>Asterales</taxon>
        <taxon>Asteraceae</taxon>
        <taxon>Asteroideae</taxon>
        <taxon>Heliantheae alliance</taxon>
        <taxon>Heliantheae</taxon>
        <taxon>Helianthus</taxon>
    </lineage>
</organism>
<dbReference type="InterPro" id="IPR052059">
    <property type="entry name" value="CR_Ser/Thr_kinase"/>
</dbReference>
<dbReference type="Proteomes" id="UP000215914">
    <property type="component" value="Unassembled WGS sequence"/>
</dbReference>
<evidence type="ECO:0000313" key="6">
    <source>
        <dbReference type="Proteomes" id="UP000215914"/>
    </source>
</evidence>
<dbReference type="Gramene" id="mRNA:HanXRQr2_Chr11g0475521">
    <property type="protein sequence ID" value="CDS:HanXRQr2_Chr11g0475521.1"/>
    <property type="gene ID" value="HanXRQr2_Chr11g0475521"/>
</dbReference>
<dbReference type="PANTHER" id="PTHR47973">
    <property type="entry name" value="CYSTEINE-RICH RECEPTOR-LIKE PROTEIN KINASE 3"/>
    <property type="match status" value="1"/>
</dbReference>
<dbReference type="EC" id="2.7.-.-" evidence="5"/>
<dbReference type="AlphaFoldDB" id="A0A9K3HM52"/>
<evidence type="ECO:0000256" key="4">
    <source>
        <dbReference type="ARBA" id="ARBA00022840"/>
    </source>
</evidence>
<protein>
    <submittedName>
        <fullName evidence="5">Transferase</fullName>
        <ecNumber evidence="5">2.7.-.-</ecNumber>
    </submittedName>
</protein>
<dbReference type="EMBL" id="MNCJ02000326">
    <property type="protein sequence ID" value="KAF5780746.1"/>
    <property type="molecule type" value="Genomic_DNA"/>
</dbReference>
<keyword evidence="6" id="KW-1185">Reference proteome</keyword>
<keyword evidence="1 5" id="KW-0808">Transferase</keyword>
<evidence type="ECO:0000256" key="2">
    <source>
        <dbReference type="ARBA" id="ARBA00022741"/>
    </source>
</evidence>
<dbReference type="GO" id="GO:0016301">
    <property type="term" value="F:kinase activity"/>
    <property type="evidence" value="ECO:0007669"/>
    <property type="project" value="UniProtKB-KW"/>
</dbReference>
<sequence>MELVDPKLNSIYDIQEMVVVINLAILCTAISPINRPTMSSVVCMLEGRIVPQEFAVEQSVSVTEIDRHKMMKQLEDTNESQITEMSTRCTDSPKSAVDLYPVDAFSDYLENRPSDTNKLLS</sequence>
<evidence type="ECO:0000313" key="5">
    <source>
        <dbReference type="EMBL" id="KAF5780746.1"/>
    </source>
</evidence>
<name>A0A9K3HM52_HELAN</name>
<reference evidence="5" key="2">
    <citation type="submission" date="2020-06" db="EMBL/GenBank/DDBJ databases">
        <title>Helianthus annuus Genome sequencing and assembly Release 2.</title>
        <authorList>
            <person name="Gouzy J."/>
            <person name="Langlade N."/>
            <person name="Munos S."/>
        </authorList>
    </citation>
    <scope>NUCLEOTIDE SEQUENCE</scope>
    <source>
        <tissue evidence="5">Leaves</tissue>
    </source>
</reference>
<gene>
    <name evidence="5" type="ORF">HanXRQr2_Chr11g0475521</name>
</gene>
<reference evidence="5" key="1">
    <citation type="journal article" date="2017" name="Nature">
        <title>The sunflower genome provides insights into oil metabolism, flowering and Asterid evolution.</title>
        <authorList>
            <person name="Badouin H."/>
            <person name="Gouzy J."/>
            <person name="Grassa C.J."/>
            <person name="Murat F."/>
            <person name="Staton S.E."/>
            <person name="Cottret L."/>
            <person name="Lelandais-Briere C."/>
            <person name="Owens G.L."/>
            <person name="Carrere S."/>
            <person name="Mayjonade B."/>
            <person name="Legrand L."/>
            <person name="Gill N."/>
            <person name="Kane N.C."/>
            <person name="Bowers J.E."/>
            <person name="Hubner S."/>
            <person name="Bellec A."/>
            <person name="Berard A."/>
            <person name="Berges H."/>
            <person name="Blanchet N."/>
            <person name="Boniface M.C."/>
            <person name="Brunel D."/>
            <person name="Catrice O."/>
            <person name="Chaidir N."/>
            <person name="Claudel C."/>
            <person name="Donnadieu C."/>
            <person name="Faraut T."/>
            <person name="Fievet G."/>
            <person name="Helmstetter N."/>
            <person name="King M."/>
            <person name="Knapp S.J."/>
            <person name="Lai Z."/>
            <person name="Le Paslier M.C."/>
            <person name="Lippi Y."/>
            <person name="Lorenzon L."/>
            <person name="Mandel J.R."/>
            <person name="Marage G."/>
            <person name="Marchand G."/>
            <person name="Marquand E."/>
            <person name="Bret-Mestries E."/>
            <person name="Morien E."/>
            <person name="Nambeesan S."/>
            <person name="Nguyen T."/>
            <person name="Pegot-Espagnet P."/>
            <person name="Pouilly N."/>
            <person name="Raftis F."/>
            <person name="Sallet E."/>
            <person name="Schiex T."/>
            <person name="Thomas J."/>
            <person name="Vandecasteele C."/>
            <person name="Vares D."/>
            <person name="Vear F."/>
            <person name="Vautrin S."/>
            <person name="Crespi M."/>
            <person name="Mangin B."/>
            <person name="Burke J.M."/>
            <person name="Salse J."/>
            <person name="Munos S."/>
            <person name="Vincourt P."/>
            <person name="Rieseberg L.H."/>
            <person name="Langlade N.B."/>
        </authorList>
    </citation>
    <scope>NUCLEOTIDE SEQUENCE</scope>
    <source>
        <tissue evidence="5">Leaves</tissue>
    </source>
</reference>